<dbReference type="PANTHER" id="PTHR35569">
    <property type="entry name" value="CYANAMIDE HYDRATASE DDI2-RELATED"/>
    <property type="match status" value="1"/>
</dbReference>
<organism evidence="2 3">
    <name type="scientific">Kribbella sandramycini</name>
    <dbReference type="NCBI Taxonomy" id="60450"/>
    <lineage>
        <taxon>Bacteria</taxon>
        <taxon>Bacillati</taxon>
        <taxon>Actinomycetota</taxon>
        <taxon>Actinomycetes</taxon>
        <taxon>Propionibacteriales</taxon>
        <taxon>Kribbellaceae</taxon>
        <taxon>Kribbella</taxon>
    </lineage>
</organism>
<dbReference type="EMBL" id="JACHKF010000001">
    <property type="protein sequence ID" value="MBB6566787.1"/>
    <property type="molecule type" value="Genomic_DNA"/>
</dbReference>
<name>A0A7Y4L9A6_9ACTN</name>
<proteinExistence type="predicted"/>
<dbReference type="AlphaFoldDB" id="A0A7Y4L9A6"/>
<dbReference type="PANTHER" id="PTHR35569:SF1">
    <property type="entry name" value="CYANAMIDE HYDRATASE DDI2-RELATED"/>
    <property type="match status" value="1"/>
</dbReference>
<evidence type="ECO:0000313" key="2">
    <source>
        <dbReference type="EMBL" id="NOL45571.1"/>
    </source>
</evidence>
<comment type="caution">
    <text evidence="2">The sequence shown here is derived from an EMBL/GenBank/DDBJ whole genome shotgun (WGS) entry which is preliminary data.</text>
</comment>
<dbReference type="EMBL" id="JABJRC010000013">
    <property type="protein sequence ID" value="NOL45571.1"/>
    <property type="molecule type" value="Genomic_DNA"/>
</dbReference>
<reference evidence="2 3" key="1">
    <citation type="submission" date="2020-05" db="EMBL/GenBank/DDBJ databases">
        <title>Genome sequence of Kribbella sandramycini ATCC 39419.</title>
        <authorList>
            <person name="Maclea K.S."/>
            <person name="Fair J.L."/>
        </authorList>
    </citation>
    <scope>NUCLEOTIDE SEQUENCE [LARGE SCALE GENOMIC DNA]</scope>
    <source>
        <strain evidence="2 3">ATCC 39419</strain>
    </source>
</reference>
<reference evidence="1 4" key="2">
    <citation type="submission" date="2020-08" db="EMBL/GenBank/DDBJ databases">
        <title>Sequencing the genomes of 1000 actinobacteria strains.</title>
        <authorList>
            <person name="Klenk H.-P."/>
        </authorList>
    </citation>
    <scope>NUCLEOTIDE SEQUENCE [LARGE SCALE GENOMIC DNA]</scope>
    <source>
        <strain evidence="1 4">DSM 15626</strain>
    </source>
</reference>
<accession>A0A7Y4L9A6</accession>
<evidence type="ECO:0000313" key="4">
    <source>
        <dbReference type="Proteomes" id="UP000553957"/>
    </source>
</evidence>
<protein>
    <submittedName>
        <fullName evidence="2">Uncharacterized protein</fullName>
    </submittedName>
</protein>
<evidence type="ECO:0000313" key="1">
    <source>
        <dbReference type="EMBL" id="MBB6566787.1"/>
    </source>
</evidence>
<dbReference type="RefSeq" id="WP_171678866.1">
    <property type="nucleotide sequence ID" value="NZ_BAAAGT010000004.1"/>
</dbReference>
<dbReference type="Proteomes" id="UP000553957">
    <property type="component" value="Unassembled WGS sequence"/>
</dbReference>
<evidence type="ECO:0000313" key="3">
    <source>
        <dbReference type="Proteomes" id="UP000534306"/>
    </source>
</evidence>
<dbReference type="Proteomes" id="UP000534306">
    <property type="component" value="Unassembled WGS sequence"/>
</dbReference>
<keyword evidence="3" id="KW-1185">Reference proteome</keyword>
<sequence>MNDITVPDTTAARAALEVATAYESGALLSHSQRVYRWAAALVEHNGIEYLISRAAALDIVGRDHDVLTAECRAEVLARYPRLDLATEFLSCFQAQADRKPTSSAGRAIGSGLVGRIVQNPLDA</sequence>
<gene>
    <name evidence="1" type="ORF">HNR71_002424</name>
    <name evidence="2" type="ORF">HPO96_35525</name>
</gene>